<keyword evidence="3" id="KW-1185">Reference proteome</keyword>
<dbReference type="eggNOG" id="ENOG502SKSW">
    <property type="taxonomic scope" value="Eukaryota"/>
</dbReference>
<dbReference type="HOGENOM" id="CLU_020425_3_1_1"/>
<dbReference type="AlphaFoldDB" id="W2S7A3"/>
<protein>
    <submittedName>
        <fullName evidence="2">Uncharacterized protein</fullName>
    </submittedName>
</protein>
<dbReference type="PANTHER" id="PTHR36587:SF2">
    <property type="entry name" value="EXPRESSION SITE-ASSOCIATED GENE 3 (ESAG3)-LIKE PROTEIN"/>
    <property type="match status" value="1"/>
</dbReference>
<reference evidence="2 3" key="1">
    <citation type="submission" date="2013-03" db="EMBL/GenBank/DDBJ databases">
        <title>The Genome Sequence of Phialophora europaea CBS 101466.</title>
        <authorList>
            <consortium name="The Broad Institute Genomics Platform"/>
            <person name="Cuomo C."/>
            <person name="de Hoog S."/>
            <person name="Gorbushina A."/>
            <person name="Walker B."/>
            <person name="Young S.K."/>
            <person name="Zeng Q."/>
            <person name="Gargeya S."/>
            <person name="Fitzgerald M."/>
            <person name="Haas B."/>
            <person name="Abouelleil A."/>
            <person name="Allen A.W."/>
            <person name="Alvarado L."/>
            <person name="Arachchi H.M."/>
            <person name="Berlin A.M."/>
            <person name="Chapman S.B."/>
            <person name="Gainer-Dewar J."/>
            <person name="Goldberg J."/>
            <person name="Griggs A."/>
            <person name="Gujja S."/>
            <person name="Hansen M."/>
            <person name="Howarth C."/>
            <person name="Imamovic A."/>
            <person name="Ireland A."/>
            <person name="Larimer J."/>
            <person name="McCowan C."/>
            <person name="Murphy C."/>
            <person name="Pearson M."/>
            <person name="Poon T.W."/>
            <person name="Priest M."/>
            <person name="Roberts A."/>
            <person name="Saif S."/>
            <person name="Shea T."/>
            <person name="Sisk P."/>
            <person name="Sykes S."/>
            <person name="Wortman J."/>
            <person name="Nusbaum C."/>
            <person name="Birren B."/>
        </authorList>
    </citation>
    <scope>NUCLEOTIDE SEQUENCE [LARGE SCALE GENOMIC DNA]</scope>
    <source>
        <strain evidence="2 3">CBS 101466</strain>
    </source>
</reference>
<dbReference type="CDD" id="cd22997">
    <property type="entry name" value="GT_LH"/>
    <property type="match status" value="1"/>
</dbReference>
<evidence type="ECO:0000313" key="3">
    <source>
        <dbReference type="Proteomes" id="UP000030752"/>
    </source>
</evidence>
<dbReference type="InParanoid" id="W2S7A3"/>
<organism evidence="2 3">
    <name type="scientific">Cyphellophora europaea (strain CBS 101466)</name>
    <name type="common">Phialophora europaea</name>
    <dbReference type="NCBI Taxonomy" id="1220924"/>
    <lineage>
        <taxon>Eukaryota</taxon>
        <taxon>Fungi</taxon>
        <taxon>Dikarya</taxon>
        <taxon>Ascomycota</taxon>
        <taxon>Pezizomycotina</taxon>
        <taxon>Eurotiomycetes</taxon>
        <taxon>Chaetothyriomycetidae</taxon>
        <taxon>Chaetothyriales</taxon>
        <taxon>Cyphellophoraceae</taxon>
        <taxon>Cyphellophora</taxon>
    </lineage>
</organism>
<evidence type="ECO:0000256" key="1">
    <source>
        <dbReference type="SAM" id="Phobius"/>
    </source>
</evidence>
<dbReference type="VEuPathDB" id="FungiDB:HMPREF1541_11133"/>
<accession>W2S7A3</accession>
<keyword evidence="1" id="KW-0812">Transmembrane</keyword>
<feature type="transmembrane region" description="Helical" evidence="1">
    <location>
        <begin position="41"/>
        <end position="62"/>
    </location>
</feature>
<dbReference type="Proteomes" id="UP000030752">
    <property type="component" value="Unassembled WGS sequence"/>
</dbReference>
<keyword evidence="1" id="KW-0472">Membrane</keyword>
<keyword evidence="1" id="KW-1133">Transmembrane helix</keyword>
<dbReference type="RefSeq" id="XP_008714024.1">
    <property type="nucleotide sequence ID" value="XM_008715802.1"/>
</dbReference>
<name>W2S7A3_CYPE1</name>
<gene>
    <name evidence="2" type="ORF">HMPREF1541_11133</name>
</gene>
<dbReference type="OrthoDB" id="422736at2759"/>
<dbReference type="STRING" id="1220924.W2S7A3"/>
<dbReference type="GeneID" id="19978472"/>
<dbReference type="PANTHER" id="PTHR36587">
    <property type="entry name" value="EXPRESSION SITE-ASSOCIATED GENE 3 (ESAG3)-LIKE PROTEIN"/>
    <property type="match status" value="1"/>
</dbReference>
<evidence type="ECO:0000313" key="2">
    <source>
        <dbReference type="EMBL" id="ETN43809.1"/>
    </source>
</evidence>
<sequence length="578" mass="65267">MSNFNSWIDSVRGSVGLKEWGYDRLNQSEEAPQQSTARRKFLKVALGLVVFWVVLLAIATPYSSDIVDLLLSHNDTNSSYFHLLIPANEGRADFCKTLFSAAALDYPTPRIINWGKENKDPDIAYGGAHIAKIEGVLGFLRQLGPLSDNELVLVVDGYDTWFQLRPSVLIDRYHAMNDRANARIASRLGSEAMRSVDKPIRQTIVFAAQKRCWPATHDDPECYAVPESDLPSNVYGSSTDRDSGDQEAPFAKYRQRYLNSGTIMGPVSDLKLVFEAALEKAKAQSAETGSDQGAFAAVFGEQEYQREVIRSRHLTDWQKFKAKLFTDDRDKILADHPTHKQMEHLDGAPREFGIGLDYRGELSLPTVFSEDDAVWLKYSSAVSLREAARKAGVPAPDPPRVPHLAEDIKRSTPPFWTADYTGRVPVPDREWSEVSLFTNLWTGISPVTVHHNAHAQGLKSRIRTTWSDTWFFPYLREMLKSKAIGYRAPVAVSREQEWWGPIDERGGIRIEIGSLPGDWAPWEDDNVCGATDIANEVFRDNRGPWQNPIYYLSWDNDEQKDQIEALIKMESGEKDLQE</sequence>
<dbReference type="EMBL" id="KI635847">
    <property type="protein sequence ID" value="ETN43809.1"/>
    <property type="molecule type" value="Genomic_DNA"/>
</dbReference>
<proteinExistence type="predicted"/>